<feature type="domain" description="ABC transmembrane type-1" evidence="6">
    <location>
        <begin position="69"/>
        <end position="263"/>
    </location>
</feature>
<feature type="transmembrane region" description="Helical" evidence="5">
    <location>
        <begin position="454"/>
        <end position="477"/>
    </location>
</feature>
<dbReference type="Gene3D" id="1.10.3720.10">
    <property type="entry name" value="MetI-like"/>
    <property type="match status" value="2"/>
</dbReference>
<dbReference type="CDD" id="cd06261">
    <property type="entry name" value="TM_PBP2"/>
    <property type="match status" value="2"/>
</dbReference>
<sequence length="589" mass="63159">MAATPAAFSAHDAALRTRDRLLADVAVFVSVALLLWGLLELTRGISASFDPVSAPDRVSTDPRMLPGYAGRSLLRMFTALALSTLFAFVVATAAARLPRARRFLLPALDVLQSVPVLGFLSVTVGLWLALFPGSMLGLESAAVFAIFTSQVWNMTFAFYQSLITQPRDLDEACRSLGLTRWQRFWRLDAPHGAFPLVWNGMMSFGGGWFFLLASEVITVNSHRYALPGIGAYAATAAEEAEPGHLVLAICVMVLMILVVNVCFWRPLTAWAERFRTGVSGSADPQRSVVLELLRRSSFPRLLALAFAPVHEGLDRAARAFESARRSRAASAPHPRVRLARTRRGGRTAAAVVLGIGLTLGALALLAGVARDTGLAEFAVAGGLGLLTFARVLVLLVVGTLVWAPIGLWIGLTPRVTRVAQPLVQVLASFPANFLFPFAALAFVSTGISLDVGGIVLMALGAQWYLLFNAIAGAAAIPNDLREAARSLRLGPAARWRRLYAPALFPSWVTGALTAAGGAWNASIVAEVVSYGGHTLTARGLGAYIAEATATGDFTRVLIGILVMSVFVVTLNRLVWRPLYVLAERRYALT</sequence>
<evidence type="ECO:0000313" key="8">
    <source>
        <dbReference type="Proteomes" id="UP001646141"/>
    </source>
</evidence>
<dbReference type="InterPro" id="IPR000515">
    <property type="entry name" value="MetI-like"/>
</dbReference>
<evidence type="ECO:0000256" key="4">
    <source>
        <dbReference type="ARBA" id="ARBA00023136"/>
    </source>
</evidence>
<keyword evidence="4 5" id="KW-0472">Membrane</keyword>
<reference evidence="7 8" key="1">
    <citation type="submission" date="2018-09" db="EMBL/GenBank/DDBJ databases">
        <title>Comparative genomics of Leucobacter spp.</title>
        <authorList>
            <person name="Reis A.C."/>
            <person name="Kolvenbach B.A."/>
            <person name="Corvini P.F.X."/>
            <person name="Nunes O.C."/>
        </authorList>
    </citation>
    <scope>NUCLEOTIDE SEQUENCE [LARGE SCALE GENOMIC DNA]</scope>
    <source>
        <strain evidence="7 8">L-1</strain>
    </source>
</reference>
<evidence type="ECO:0000256" key="5">
    <source>
        <dbReference type="RuleBase" id="RU363032"/>
    </source>
</evidence>
<proteinExistence type="inferred from homology"/>
<feature type="transmembrane region" description="Helical" evidence="5">
    <location>
        <begin position="107"/>
        <end position="129"/>
    </location>
</feature>
<name>A0ABS1SNY3_9MICO</name>
<feature type="transmembrane region" description="Helical" evidence="5">
    <location>
        <begin position="556"/>
        <end position="575"/>
    </location>
</feature>
<dbReference type="Proteomes" id="UP001646141">
    <property type="component" value="Unassembled WGS sequence"/>
</dbReference>
<feature type="domain" description="ABC transmembrane type-1" evidence="6">
    <location>
        <begin position="388"/>
        <end position="574"/>
    </location>
</feature>
<evidence type="ECO:0000256" key="1">
    <source>
        <dbReference type="ARBA" id="ARBA00004141"/>
    </source>
</evidence>
<gene>
    <name evidence="7" type="ORF">D3226_07955</name>
</gene>
<keyword evidence="8" id="KW-1185">Reference proteome</keyword>
<evidence type="ECO:0000259" key="6">
    <source>
        <dbReference type="PROSITE" id="PS50928"/>
    </source>
</evidence>
<comment type="subcellular location">
    <subcellularLocation>
        <location evidence="5">Cell membrane</location>
        <topology evidence="5">Multi-pass membrane protein</topology>
    </subcellularLocation>
    <subcellularLocation>
        <location evidence="1">Membrane</location>
        <topology evidence="1">Multi-pass membrane protein</topology>
    </subcellularLocation>
</comment>
<feature type="transmembrane region" description="Helical" evidence="5">
    <location>
        <begin position="73"/>
        <end position="95"/>
    </location>
</feature>
<feature type="transmembrane region" description="Helical" evidence="5">
    <location>
        <begin position="498"/>
        <end position="519"/>
    </location>
</feature>
<evidence type="ECO:0000256" key="3">
    <source>
        <dbReference type="ARBA" id="ARBA00022989"/>
    </source>
</evidence>
<feature type="transmembrane region" description="Helical" evidence="5">
    <location>
        <begin position="422"/>
        <end position="442"/>
    </location>
</feature>
<organism evidence="7 8">
    <name type="scientific">Leucobacter chromiireducens subsp. chromiireducens</name>
    <dbReference type="NCBI Taxonomy" id="660067"/>
    <lineage>
        <taxon>Bacteria</taxon>
        <taxon>Bacillati</taxon>
        <taxon>Actinomycetota</taxon>
        <taxon>Actinomycetes</taxon>
        <taxon>Micrococcales</taxon>
        <taxon>Microbacteriaceae</taxon>
        <taxon>Leucobacter</taxon>
    </lineage>
</organism>
<dbReference type="SUPFAM" id="SSF161098">
    <property type="entry name" value="MetI-like"/>
    <property type="match status" value="2"/>
</dbReference>
<feature type="transmembrane region" description="Helical" evidence="5">
    <location>
        <begin position="245"/>
        <end position="264"/>
    </location>
</feature>
<evidence type="ECO:0000256" key="2">
    <source>
        <dbReference type="ARBA" id="ARBA00022692"/>
    </source>
</evidence>
<dbReference type="RefSeq" id="WP_202381988.1">
    <property type="nucleotide sequence ID" value="NZ_BAAAMA010000002.1"/>
</dbReference>
<protein>
    <submittedName>
        <fullName evidence="7">ABC transporter permease subunit</fullName>
    </submittedName>
</protein>
<comment type="similarity">
    <text evidence="5">Belongs to the binding-protein-dependent transport system permease family.</text>
</comment>
<dbReference type="InterPro" id="IPR035906">
    <property type="entry name" value="MetI-like_sf"/>
</dbReference>
<dbReference type="PROSITE" id="PS50928">
    <property type="entry name" value="ABC_TM1"/>
    <property type="match status" value="2"/>
</dbReference>
<feature type="transmembrane region" description="Helical" evidence="5">
    <location>
        <begin position="347"/>
        <end position="368"/>
    </location>
</feature>
<feature type="transmembrane region" description="Helical" evidence="5">
    <location>
        <begin position="21"/>
        <end position="39"/>
    </location>
</feature>
<accession>A0ABS1SNY3</accession>
<comment type="caution">
    <text evidence="7">The sequence shown here is derived from an EMBL/GenBank/DDBJ whole genome shotgun (WGS) entry which is preliminary data.</text>
</comment>
<dbReference type="EMBL" id="QYAD01000002">
    <property type="protein sequence ID" value="MBL3689895.1"/>
    <property type="molecule type" value="Genomic_DNA"/>
</dbReference>
<dbReference type="PANTHER" id="PTHR42744:SF1">
    <property type="entry name" value="BINDING-PROTEIN-DEPENDENT TRANSPORT SYSTEMS INNER MEMBRANE COMPONENT"/>
    <property type="match status" value="1"/>
</dbReference>
<dbReference type="Pfam" id="PF00528">
    <property type="entry name" value="BPD_transp_1"/>
    <property type="match status" value="2"/>
</dbReference>
<feature type="transmembrane region" description="Helical" evidence="5">
    <location>
        <begin position="193"/>
        <end position="213"/>
    </location>
</feature>
<feature type="transmembrane region" description="Helical" evidence="5">
    <location>
        <begin position="388"/>
        <end position="410"/>
    </location>
</feature>
<dbReference type="PANTHER" id="PTHR42744">
    <property type="entry name" value="BINDING-PROTEIN-DEPENDENT TRANSPORT SYSTEMS INNER MEMBRANE COMPONENT"/>
    <property type="match status" value="1"/>
</dbReference>
<evidence type="ECO:0000313" key="7">
    <source>
        <dbReference type="EMBL" id="MBL3689895.1"/>
    </source>
</evidence>
<keyword evidence="5" id="KW-0813">Transport</keyword>
<feature type="transmembrane region" description="Helical" evidence="5">
    <location>
        <begin position="141"/>
        <end position="159"/>
    </location>
</feature>
<keyword evidence="2 5" id="KW-0812">Transmembrane</keyword>
<keyword evidence="3 5" id="KW-1133">Transmembrane helix</keyword>